<dbReference type="PANTHER" id="PTHR42953">
    <property type="entry name" value="HIGH-AFFINITY ZINC UPTAKE SYSTEM PROTEIN ZNUA-RELATED"/>
    <property type="match status" value="1"/>
</dbReference>
<evidence type="ECO:0000256" key="3">
    <source>
        <dbReference type="ARBA" id="ARBA00022723"/>
    </source>
</evidence>
<evidence type="ECO:0000313" key="8">
    <source>
        <dbReference type="Proteomes" id="UP000677305"/>
    </source>
</evidence>
<feature type="signal peptide" evidence="6">
    <location>
        <begin position="1"/>
        <end position="20"/>
    </location>
</feature>
<keyword evidence="3" id="KW-0479">Metal-binding</keyword>
<reference evidence="7 8" key="1">
    <citation type="submission" date="2020-07" db="EMBL/GenBank/DDBJ databases">
        <title>Vallitalea guaymasensis genome.</title>
        <authorList>
            <person name="Postec A."/>
        </authorList>
    </citation>
    <scope>NUCLEOTIDE SEQUENCE [LARGE SCALE GENOMIC DNA]</scope>
    <source>
        <strain evidence="7 8">Ra1766G1</strain>
    </source>
</reference>
<keyword evidence="2 5" id="KW-0813">Transport</keyword>
<dbReference type="InterPro" id="IPR006128">
    <property type="entry name" value="Lipoprotein_PsaA-like"/>
</dbReference>
<dbReference type="PROSITE" id="PS51257">
    <property type="entry name" value="PROKAR_LIPOPROTEIN"/>
    <property type="match status" value="1"/>
</dbReference>
<dbReference type="GO" id="GO:0030313">
    <property type="term" value="C:cell envelope"/>
    <property type="evidence" value="ECO:0007669"/>
    <property type="project" value="UniProtKB-SubCell"/>
</dbReference>
<dbReference type="PRINTS" id="PR00690">
    <property type="entry name" value="ADHESNFAMILY"/>
</dbReference>
<comment type="subcellular location">
    <subcellularLocation>
        <location evidence="1">Cell envelope</location>
    </subcellularLocation>
</comment>
<dbReference type="InterPro" id="IPR050492">
    <property type="entry name" value="Bact_metal-bind_prot9"/>
</dbReference>
<dbReference type="SUPFAM" id="SSF53807">
    <property type="entry name" value="Helical backbone' metal receptor"/>
    <property type="match status" value="1"/>
</dbReference>
<dbReference type="Gene3D" id="3.40.50.1980">
    <property type="entry name" value="Nitrogenase molybdenum iron protein domain"/>
    <property type="match status" value="2"/>
</dbReference>
<dbReference type="RefSeq" id="WP_212692138.1">
    <property type="nucleotide sequence ID" value="NZ_CP058561.1"/>
</dbReference>
<organism evidence="7 8">
    <name type="scientific">Vallitalea guaymasensis</name>
    <dbReference type="NCBI Taxonomy" id="1185412"/>
    <lineage>
        <taxon>Bacteria</taxon>
        <taxon>Bacillati</taxon>
        <taxon>Bacillota</taxon>
        <taxon>Clostridia</taxon>
        <taxon>Lachnospirales</taxon>
        <taxon>Vallitaleaceae</taxon>
        <taxon>Vallitalea</taxon>
    </lineage>
</organism>
<dbReference type="InterPro" id="IPR006129">
    <property type="entry name" value="AdhesinB"/>
</dbReference>
<dbReference type="KEGG" id="vgu:HYG85_02460"/>
<comment type="similarity">
    <text evidence="5">Belongs to the bacterial solute-binding protein 9 family.</text>
</comment>
<evidence type="ECO:0000256" key="6">
    <source>
        <dbReference type="SAM" id="SignalP"/>
    </source>
</evidence>
<sequence length="308" mass="33767">MKKNLFIVFIVLVLAMGVTACNSSKKVSKVEGKYSIVATTTMIADLVKVIGEDNVDVKGLMGPGVDPHLYKASAGDVSLMQNADMVFYNGIHLEGKMGEVFENLNGNGKIVIEIASGIDEKNLIVSEDDLHDPHIWFNVLLWKDAAKVVRDGLIEFDKENESTYNENYEAYIKELDELHEYVKSRVEELPESKRILITAHDAFEYFGSTYGFSVKGLQGISTASEAGTADVRELADFIVEHQIGAIFIESSVPKKNVEALQEAVNARGFEVEIGGELFSDSLGSEGTEAETYIGTVKSNVNTIVDALK</sequence>
<dbReference type="PRINTS" id="PR00691">
    <property type="entry name" value="ADHESINB"/>
</dbReference>
<keyword evidence="4 6" id="KW-0732">Signal</keyword>
<accession>A0A8J8M7J6</accession>
<dbReference type="AlphaFoldDB" id="A0A8J8M7J6"/>
<name>A0A8J8M7J6_9FIRM</name>
<gene>
    <name evidence="7" type="ORF">HYG85_02460</name>
</gene>
<evidence type="ECO:0000256" key="1">
    <source>
        <dbReference type="ARBA" id="ARBA00004196"/>
    </source>
</evidence>
<dbReference type="GO" id="GO:0007155">
    <property type="term" value="P:cell adhesion"/>
    <property type="evidence" value="ECO:0007669"/>
    <property type="project" value="InterPro"/>
</dbReference>
<dbReference type="InterPro" id="IPR006127">
    <property type="entry name" value="ZnuA-like"/>
</dbReference>
<keyword evidence="8" id="KW-1185">Reference proteome</keyword>
<evidence type="ECO:0000256" key="5">
    <source>
        <dbReference type="RuleBase" id="RU003512"/>
    </source>
</evidence>
<dbReference type="GO" id="GO:0046872">
    <property type="term" value="F:metal ion binding"/>
    <property type="evidence" value="ECO:0007669"/>
    <property type="project" value="UniProtKB-KW"/>
</dbReference>
<evidence type="ECO:0000256" key="2">
    <source>
        <dbReference type="ARBA" id="ARBA00022448"/>
    </source>
</evidence>
<evidence type="ECO:0000256" key="4">
    <source>
        <dbReference type="ARBA" id="ARBA00022729"/>
    </source>
</evidence>
<feature type="chain" id="PRO_5038547666" evidence="6">
    <location>
        <begin position="21"/>
        <end position="308"/>
    </location>
</feature>
<protein>
    <submittedName>
        <fullName evidence="7">Zinc ABC transporter substrate-binding protein</fullName>
    </submittedName>
</protein>
<dbReference type="PANTHER" id="PTHR42953:SF1">
    <property type="entry name" value="METAL-BINDING PROTEIN HI_0362-RELATED"/>
    <property type="match status" value="1"/>
</dbReference>
<dbReference type="EMBL" id="CP058561">
    <property type="protein sequence ID" value="QUH27837.1"/>
    <property type="molecule type" value="Genomic_DNA"/>
</dbReference>
<dbReference type="Proteomes" id="UP000677305">
    <property type="component" value="Chromosome"/>
</dbReference>
<dbReference type="Pfam" id="PF01297">
    <property type="entry name" value="ZnuA"/>
    <property type="match status" value="1"/>
</dbReference>
<evidence type="ECO:0000313" key="7">
    <source>
        <dbReference type="EMBL" id="QUH27837.1"/>
    </source>
</evidence>
<dbReference type="GO" id="GO:0030001">
    <property type="term" value="P:metal ion transport"/>
    <property type="evidence" value="ECO:0007669"/>
    <property type="project" value="InterPro"/>
</dbReference>
<proteinExistence type="inferred from homology"/>